<dbReference type="AlphaFoldDB" id="A0A2M7U0H4"/>
<dbReference type="EMBL" id="PFOB01000018">
    <property type="protein sequence ID" value="PIZ63571.1"/>
    <property type="molecule type" value="Genomic_DNA"/>
</dbReference>
<evidence type="ECO:0000256" key="5">
    <source>
        <dbReference type="ARBA" id="ARBA00023222"/>
    </source>
</evidence>
<feature type="domain" description="Prephenate dehydratase" evidence="9">
    <location>
        <begin position="2"/>
        <end position="176"/>
    </location>
</feature>
<evidence type="ECO:0000256" key="8">
    <source>
        <dbReference type="RuleBase" id="RU361254"/>
    </source>
</evidence>
<dbReference type="InterPro" id="IPR045865">
    <property type="entry name" value="ACT-like_dom_sf"/>
</dbReference>
<keyword evidence="3 8" id="KW-0028">Amino-acid biosynthesis</keyword>
<dbReference type="PROSITE" id="PS51671">
    <property type="entry name" value="ACT"/>
    <property type="match status" value="1"/>
</dbReference>
<evidence type="ECO:0000256" key="4">
    <source>
        <dbReference type="ARBA" id="ARBA00023141"/>
    </source>
</evidence>
<comment type="caution">
    <text evidence="11">The sequence shown here is derived from an EMBL/GenBank/DDBJ whole genome shotgun (WGS) entry which is preliminary data.</text>
</comment>
<keyword evidence="4 8" id="KW-0057">Aromatic amino acid biosynthesis</keyword>
<organism evidence="11 12">
    <name type="scientific">Candidatus Roizmanbacteria bacterium CG_4_10_14_0_2_um_filter_39_13</name>
    <dbReference type="NCBI Taxonomy" id="1974825"/>
    <lineage>
        <taxon>Bacteria</taxon>
        <taxon>Candidatus Roizmaniibacteriota</taxon>
    </lineage>
</organism>
<accession>A0A2M7U0H4</accession>
<dbReference type="Gene3D" id="3.40.190.10">
    <property type="entry name" value="Periplasmic binding protein-like II"/>
    <property type="match status" value="2"/>
</dbReference>
<evidence type="ECO:0000313" key="12">
    <source>
        <dbReference type="Proteomes" id="UP000228503"/>
    </source>
</evidence>
<evidence type="ECO:0000256" key="1">
    <source>
        <dbReference type="ARBA" id="ARBA00004741"/>
    </source>
</evidence>
<evidence type="ECO:0000313" key="11">
    <source>
        <dbReference type="EMBL" id="PIZ63571.1"/>
    </source>
</evidence>
<evidence type="ECO:0000256" key="7">
    <source>
        <dbReference type="ARBA" id="ARBA00047848"/>
    </source>
</evidence>
<comment type="pathway">
    <text evidence="1 8">Amino-acid biosynthesis; L-phenylalanine biosynthesis; phenylpyruvate from prephenate: step 1/1.</text>
</comment>
<evidence type="ECO:0000256" key="6">
    <source>
        <dbReference type="ARBA" id="ARBA00023239"/>
    </source>
</evidence>
<dbReference type="UniPathway" id="UPA00121">
    <property type="reaction ID" value="UER00345"/>
</dbReference>
<dbReference type="PROSITE" id="PS00858">
    <property type="entry name" value="PREPHENATE_DEHYDR_2"/>
    <property type="match status" value="1"/>
</dbReference>
<dbReference type="GO" id="GO:0009094">
    <property type="term" value="P:L-phenylalanine biosynthetic process"/>
    <property type="evidence" value="ECO:0007669"/>
    <property type="project" value="UniProtKB-UniPathway"/>
</dbReference>
<dbReference type="InterPro" id="IPR018528">
    <property type="entry name" value="Preph_deHydtase_CS"/>
</dbReference>
<dbReference type="PANTHER" id="PTHR21022">
    <property type="entry name" value="PREPHENATE DEHYDRATASE P PROTEIN"/>
    <property type="match status" value="1"/>
</dbReference>
<dbReference type="GO" id="GO:0005737">
    <property type="term" value="C:cytoplasm"/>
    <property type="evidence" value="ECO:0007669"/>
    <property type="project" value="TreeGrafter"/>
</dbReference>
<name>A0A2M7U0H4_9BACT</name>
<dbReference type="PANTHER" id="PTHR21022:SF19">
    <property type="entry name" value="PREPHENATE DEHYDRATASE-RELATED"/>
    <property type="match status" value="1"/>
</dbReference>
<dbReference type="InterPro" id="IPR002912">
    <property type="entry name" value="ACT_dom"/>
</dbReference>
<keyword evidence="5 8" id="KW-0584">Phenylalanine biosynthesis</keyword>
<dbReference type="Pfam" id="PF00800">
    <property type="entry name" value="PDT"/>
    <property type="match status" value="1"/>
</dbReference>
<proteinExistence type="predicted"/>
<dbReference type="EC" id="4.2.1.51" evidence="2 8"/>
<dbReference type="Proteomes" id="UP000228503">
    <property type="component" value="Unassembled WGS sequence"/>
</dbReference>
<evidence type="ECO:0000259" key="9">
    <source>
        <dbReference type="PROSITE" id="PS51171"/>
    </source>
</evidence>
<dbReference type="CDD" id="cd04905">
    <property type="entry name" value="ACT_CM-PDT"/>
    <property type="match status" value="1"/>
</dbReference>
<gene>
    <name evidence="8" type="primary">pheA</name>
    <name evidence="11" type="ORF">COY16_01490</name>
</gene>
<dbReference type="Gene3D" id="3.30.70.260">
    <property type="match status" value="1"/>
</dbReference>
<dbReference type="CDD" id="cd13631">
    <property type="entry name" value="PBP2_Ct-PDT_like"/>
    <property type="match status" value="1"/>
</dbReference>
<dbReference type="GO" id="GO:0004664">
    <property type="term" value="F:prephenate dehydratase activity"/>
    <property type="evidence" value="ECO:0007669"/>
    <property type="project" value="UniProtKB-UniRule"/>
</dbReference>
<dbReference type="SUPFAM" id="SSF53850">
    <property type="entry name" value="Periplasmic binding protein-like II"/>
    <property type="match status" value="1"/>
</dbReference>
<dbReference type="SUPFAM" id="SSF55021">
    <property type="entry name" value="ACT-like"/>
    <property type="match status" value="1"/>
</dbReference>
<evidence type="ECO:0000256" key="3">
    <source>
        <dbReference type="ARBA" id="ARBA00022605"/>
    </source>
</evidence>
<feature type="domain" description="ACT" evidence="10">
    <location>
        <begin position="189"/>
        <end position="264"/>
    </location>
</feature>
<reference evidence="12" key="1">
    <citation type="submission" date="2017-09" db="EMBL/GenBank/DDBJ databases">
        <title>Depth-based differentiation of microbial function through sediment-hosted aquifers and enrichment of novel symbionts in the deep terrestrial subsurface.</title>
        <authorList>
            <person name="Probst A.J."/>
            <person name="Ladd B."/>
            <person name="Jarett J.K."/>
            <person name="Geller-Mcgrath D.E."/>
            <person name="Sieber C.M.K."/>
            <person name="Emerson J.B."/>
            <person name="Anantharaman K."/>
            <person name="Thomas B.C."/>
            <person name="Malmstrom R."/>
            <person name="Stieglmeier M."/>
            <person name="Klingl A."/>
            <person name="Woyke T."/>
            <person name="Ryan C.M."/>
            <person name="Banfield J.F."/>
        </authorList>
    </citation>
    <scope>NUCLEOTIDE SEQUENCE [LARGE SCALE GENOMIC DNA]</scope>
</reference>
<protein>
    <recommendedName>
        <fullName evidence="2 8">Prephenate dehydratase</fullName>
        <shortName evidence="8">PDT</shortName>
        <ecNumber evidence="2 8">4.2.1.51</ecNumber>
    </recommendedName>
</protein>
<keyword evidence="6 8" id="KW-0456">Lyase</keyword>
<dbReference type="InterPro" id="IPR001086">
    <property type="entry name" value="Preph_deHydtase"/>
</dbReference>
<comment type="catalytic activity">
    <reaction evidence="7 8">
        <text>prephenate + H(+) = 3-phenylpyruvate + CO2 + H2O</text>
        <dbReference type="Rhea" id="RHEA:21648"/>
        <dbReference type="ChEBI" id="CHEBI:15377"/>
        <dbReference type="ChEBI" id="CHEBI:15378"/>
        <dbReference type="ChEBI" id="CHEBI:16526"/>
        <dbReference type="ChEBI" id="CHEBI:18005"/>
        <dbReference type="ChEBI" id="CHEBI:29934"/>
        <dbReference type="EC" id="4.2.1.51"/>
    </reaction>
</comment>
<evidence type="ECO:0000259" key="10">
    <source>
        <dbReference type="PROSITE" id="PS51671"/>
    </source>
</evidence>
<sequence length="271" mass="30495">MNIYYLGPTGSYSEILAKKEFSDQTRISVSSFEHVGEAVLKNKDAIGILGIENSSSSSVHTNVDMIFNTKLFIIGEATMNIRLHLIGPKGTKIEDVKEVYSHPQALAQCTEFIQKHSFIARPIESTTAAVKLIADKNDKNIAAIASLQSVKPDQEIIQENIANHQNNMTRWVFVSRIQNSTINHANKLTVIFTVKHEPGSLVNVLQKISDAQGNLTRIESRPVPGSDWEYQFWIDVEIPEGSIETFENILKKVTHRYRMVGAYKRGTFYTK</sequence>
<dbReference type="PROSITE" id="PS51171">
    <property type="entry name" value="PREPHENATE_DEHYDR_3"/>
    <property type="match status" value="1"/>
</dbReference>
<evidence type="ECO:0000256" key="2">
    <source>
        <dbReference type="ARBA" id="ARBA00013147"/>
    </source>
</evidence>